<dbReference type="KEGG" id="salo:EF888_00955"/>
<dbReference type="InterPro" id="IPR021735">
    <property type="entry name" value="DUF3306"/>
</dbReference>
<proteinExistence type="predicted"/>
<dbReference type="AlphaFoldDB" id="A0A316G4F1"/>
<reference evidence="2 3" key="1">
    <citation type="submission" date="2018-05" db="EMBL/GenBank/DDBJ databases">
        <title>Genomic Encyclopedia of Type Strains, Phase IV (KMG-IV): sequencing the most valuable type-strain genomes for metagenomic binning, comparative biology and taxonomic classification.</title>
        <authorList>
            <person name="Goeker M."/>
        </authorList>
    </citation>
    <scope>NUCLEOTIDE SEQUENCE [LARGE SCALE GENOMIC DNA]</scope>
    <source>
        <strain evidence="2 3">DSM 103371</strain>
    </source>
</reference>
<organism evidence="2 3">
    <name type="scientific">Silicimonas algicola</name>
    <dbReference type="NCBI Taxonomy" id="1826607"/>
    <lineage>
        <taxon>Bacteria</taxon>
        <taxon>Pseudomonadati</taxon>
        <taxon>Pseudomonadota</taxon>
        <taxon>Alphaproteobacteria</taxon>
        <taxon>Rhodobacterales</taxon>
        <taxon>Paracoccaceae</taxon>
    </lineage>
</organism>
<protein>
    <submittedName>
        <fullName evidence="2">Uncharacterized protein DUF3306</fullName>
    </submittedName>
</protein>
<dbReference type="RefSeq" id="WP_109760584.1">
    <property type="nucleotide sequence ID" value="NZ_CP034588.1"/>
</dbReference>
<evidence type="ECO:0000313" key="3">
    <source>
        <dbReference type="Proteomes" id="UP000245390"/>
    </source>
</evidence>
<gene>
    <name evidence="2" type="ORF">C8D95_11088</name>
</gene>
<evidence type="ECO:0000313" key="2">
    <source>
        <dbReference type="EMBL" id="PWK54796.1"/>
    </source>
</evidence>
<evidence type="ECO:0000256" key="1">
    <source>
        <dbReference type="SAM" id="MobiDB-lite"/>
    </source>
</evidence>
<feature type="compositionally biased region" description="Acidic residues" evidence="1">
    <location>
        <begin position="36"/>
        <end position="47"/>
    </location>
</feature>
<name>A0A316G4F1_9RHOB</name>
<dbReference type="EMBL" id="QGGV01000010">
    <property type="protein sequence ID" value="PWK54796.1"/>
    <property type="molecule type" value="Genomic_DNA"/>
</dbReference>
<dbReference type="OrthoDB" id="8100830at2"/>
<keyword evidence="3" id="KW-1185">Reference proteome</keyword>
<accession>A0A316G4F1</accession>
<dbReference type="Proteomes" id="UP000245390">
    <property type="component" value="Unassembled WGS sequence"/>
</dbReference>
<comment type="caution">
    <text evidence="2">The sequence shown here is derived from an EMBL/GenBank/DDBJ whole genome shotgun (WGS) entry which is preliminary data.</text>
</comment>
<sequence length="199" mass="22690">MTDEDDDLFRRWSRRRRAVAEEETRAAEPTPAPEPDVPEEPEPETPEDERLLLERLKLPLPESLKAGDDFSIFMRAGVPDFLRRRALRMLWRSNPLLANLDGLNDYDIDYRSPEMNAKVLATAYRVGQGFLKAAHVPKILQDNDTNIQAEALAEADIAHATLEEPDISAVTSTEIDEELIDGDENEEISFNPKRMRFTT</sequence>
<feature type="region of interest" description="Disordered" evidence="1">
    <location>
        <begin position="18"/>
        <end position="49"/>
    </location>
</feature>
<dbReference type="Pfam" id="PF11748">
    <property type="entry name" value="DUF3306"/>
    <property type="match status" value="1"/>
</dbReference>